<dbReference type="SUPFAM" id="SSF46767">
    <property type="entry name" value="Methylated DNA-protein cysteine methyltransferase, C-terminal domain"/>
    <property type="match status" value="1"/>
</dbReference>
<keyword evidence="3 9" id="KW-0808">Transferase</keyword>
<feature type="domain" description="Methylguanine DNA methyltransferase ribonuclease-like" evidence="8">
    <location>
        <begin position="6"/>
        <end position="63"/>
    </location>
</feature>
<name>A0AA52EKG8_9PROT</name>
<keyword evidence="2 9" id="KW-0489">Methyltransferase</keyword>
<comment type="catalytic activity">
    <reaction evidence="6">
        <text>a 6-O-methyl-2'-deoxyguanosine in DNA + L-cysteinyl-[protein] = S-methyl-L-cysteinyl-[protein] + a 2'-deoxyguanosine in DNA</text>
        <dbReference type="Rhea" id="RHEA:24000"/>
        <dbReference type="Rhea" id="RHEA-COMP:10131"/>
        <dbReference type="Rhea" id="RHEA-COMP:10132"/>
        <dbReference type="Rhea" id="RHEA-COMP:11367"/>
        <dbReference type="Rhea" id="RHEA-COMP:11368"/>
        <dbReference type="ChEBI" id="CHEBI:29950"/>
        <dbReference type="ChEBI" id="CHEBI:82612"/>
        <dbReference type="ChEBI" id="CHEBI:85445"/>
        <dbReference type="ChEBI" id="CHEBI:85448"/>
        <dbReference type="EC" id="2.1.1.63"/>
    </reaction>
</comment>
<dbReference type="InterPro" id="IPR001497">
    <property type="entry name" value="MethylDNA_cys_MeTrfase_AS"/>
</dbReference>
<proteinExistence type="predicted"/>
<dbReference type="Gene3D" id="3.30.160.70">
    <property type="entry name" value="Methylated DNA-protein cysteine methyltransferase domain"/>
    <property type="match status" value="1"/>
</dbReference>
<dbReference type="InterPro" id="IPR036631">
    <property type="entry name" value="MGMT_N_sf"/>
</dbReference>
<dbReference type="RefSeq" id="WP_310799524.1">
    <property type="nucleotide sequence ID" value="NZ_CP123872.1"/>
</dbReference>
<keyword evidence="5" id="KW-0234">DNA repair</keyword>
<evidence type="ECO:0000256" key="4">
    <source>
        <dbReference type="ARBA" id="ARBA00022763"/>
    </source>
</evidence>
<accession>A0AA52EKG8</accession>
<dbReference type="GO" id="GO:0032259">
    <property type="term" value="P:methylation"/>
    <property type="evidence" value="ECO:0007669"/>
    <property type="project" value="UniProtKB-KW"/>
</dbReference>
<feature type="domain" description="Methylated-DNA-[protein]-cysteine S-methyltransferase DNA binding" evidence="7">
    <location>
        <begin position="68"/>
        <end position="151"/>
    </location>
</feature>
<evidence type="ECO:0000256" key="5">
    <source>
        <dbReference type="ARBA" id="ARBA00023204"/>
    </source>
</evidence>
<evidence type="ECO:0000256" key="2">
    <source>
        <dbReference type="ARBA" id="ARBA00022603"/>
    </source>
</evidence>
<comment type="catalytic activity">
    <reaction evidence="1">
        <text>a 4-O-methyl-thymidine in DNA + L-cysteinyl-[protein] = a thymidine in DNA + S-methyl-L-cysteinyl-[protein]</text>
        <dbReference type="Rhea" id="RHEA:53428"/>
        <dbReference type="Rhea" id="RHEA-COMP:10131"/>
        <dbReference type="Rhea" id="RHEA-COMP:10132"/>
        <dbReference type="Rhea" id="RHEA-COMP:13555"/>
        <dbReference type="Rhea" id="RHEA-COMP:13556"/>
        <dbReference type="ChEBI" id="CHEBI:29950"/>
        <dbReference type="ChEBI" id="CHEBI:82612"/>
        <dbReference type="ChEBI" id="CHEBI:137386"/>
        <dbReference type="ChEBI" id="CHEBI:137387"/>
        <dbReference type="EC" id="2.1.1.63"/>
    </reaction>
</comment>
<protein>
    <submittedName>
        <fullName evidence="9">Methylated-DNA--[protein]-cysteine S-methyltransferase</fullName>
        <ecNumber evidence="9">2.1.1.63</ecNumber>
    </submittedName>
</protein>
<dbReference type="Gene3D" id="1.10.10.10">
    <property type="entry name" value="Winged helix-like DNA-binding domain superfamily/Winged helix DNA-binding domain"/>
    <property type="match status" value="1"/>
</dbReference>
<evidence type="ECO:0000256" key="6">
    <source>
        <dbReference type="ARBA" id="ARBA00049348"/>
    </source>
</evidence>
<dbReference type="KEGG" id="tmk:QGN29_04690"/>
<evidence type="ECO:0000256" key="3">
    <source>
        <dbReference type="ARBA" id="ARBA00022679"/>
    </source>
</evidence>
<dbReference type="InterPro" id="IPR036217">
    <property type="entry name" value="MethylDNA_cys_MeTrfase_DNAb"/>
</dbReference>
<dbReference type="InterPro" id="IPR014048">
    <property type="entry name" value="MethylDNA_cys_MeTrfase_DNA-bd"/>
</dbReference>
<dbReference type="AlphaFoldDB" id="A0AA52EKG8"/>
<keyword evidence="4" id="KW-0227">DNA damage</keyword>
<dbReference type="CDD" id="cd06445">
    <property type="entry name" value="ATase"/>
    <property type="match status" value="1"/>
</dbReference>
<dbReference type="Proteomes" id="UP001268683">
    <property type="component" value="Chromosome"/>
</dbReference>
<sequence length="158" mass="17545">MPQLSLHTPIADITLYEHQEKIVALDWGWVEDQEKSPLLLEAKNQLDAYFDGQLTSFDLPLDPYGTDHQKRVWTRMASIQYGETMSYGALAKNLSSSAQAVGTACGRNPIPIILPCHRVVATGEKGSEKWLGGYSGDGGIWTKKALLILEEILEPELF</sequence>
<organism evidence="9 10">
    <name type="scientific">Temperatibacter marinus</name>
    <dbReference type="NCBI Taxonomy" id="1456591"/>
    <lineage>
        <taxon>Bacteria</taxon>
        <taxon>Pseudomonadati</taxon>
        <taxon>Pseudomonadota</taxon>
        <taxon>Alphaproteobacteria</taxon>
        <taxon>Kordiimonadales</taxon>
        <taxon>Temperatibacteraceae</taxon>
        <taxon>Temperatibacter</taxon>
    </lineage>
</organism>
<gene>
    <name evidence="9" type="ORF">QGN29_04690</name>
</gene>
<dbReference type="Pfam" id="PF02870">
    <property type="entry name" value="Methyltransf_1N"/>
    <property type="match status" value="1"/>
</dbReference>
<dbReference type="SUPFAM" id="SSF53155">
    <property type="entry name" value="Methylated DNA-protein cysteine methyltransferase domain"/>
    <property type="match status" value="1"/>
</dbReference>
<dbReference type="GO" id="GO:0003908">
    <property type="term" value="F:methylated-DNA-[protein]-cysteine S-methyltransferase activity"/>
    <property type="evidence" value="ECO:0007669"/>
    <property type="project" value="UniProtKB-EC"/>
</dbReference>
<reference evidence="9" key="1">
    <citation type="submission" date="2023-04" db="EMBL/GenBank/DDBJ databases">
        <title>Complete genome sequence of Temperatibacter marinus.</title>
        <authorList>
            <person name="Rong J.-C."/>
            <person name="Yi M.-L."/>
            <person name="Zhao Q."/>
        </authorList>
    </citation>
    <scope>NUCLEOTIDE SEQUENCE</scope>
    <source>
        <strain evidence="9">NBRC 110045</strain>
    </source>
</reference>
<dbReference type="EC" id="2.1.1.63" evidence="9"/>
<evidence type="ECO:0000313" key="9">
    <source>
        <dbReference type="EMBL" id="WND03671.1"/>
    </source>
</evidence>
<evidence type="ECO:0000259" key="8">
    <source>
        <dbReference type="Pfam" id="PF02870"/>
    </source>
</evidence>
<dbReference type="NCBIfam" id="TIGR00589">
    <property type="entry name" value="ogt"/>
    <property type="match status" value="1"/>
</dbReference>
<dbReference type="Pfam" id="PF01035">
    <property type="entry name" value="DNA_binding_1"/>
    <property type="match status" value="1"/>
</dbReference>
<dbReference type="EMBL" id="CP123872">
    <property type="protein sequence ID" value="WND03671.1"/>
    <property type="molecule type" value="Genomic_DNA"/>
</dbReference>
<dbReference type="InterPro" id="IPR008332">
    <property type="entry name" value="MethylG_MeTrfase_N"/>
</dbReference>
<dbReference type="PROSITE" id="PS00374">
    <property type="entry name" value="MGMT"/>
    <property type="match status" value="1"/>
</dbReference>
<evidence type="ECO:0000256" key="1">
    <source>
        <dbReference type="ARBA" id="ARBA00001286"/>
    </source>
</evidence>
<dbReference type="PANTHER" id="PTHR10815">
    <property type="entry name" value="METHYLATED-DNA--PROTEIN-CYSTEINE METHYLTRANSFERASE"/>
    <property type="match status" value="1"/>
</dbReference>
<dbReference type="PANTHER" id="PTHR10815:SF13">
    <property type="entry name" value="METHYLATED-DNA--PROTEIN-CYSTEINE METHYLTRANSFERASE"/>
    <property type="match status" value="1"/>
</dbReference>
<keyword evidence="10" id="KW-1185">Reference proteome</keyword>
<evidence type="ECO:0000313" key="10">
    <source>
        <dbReference type="Proteomes" id="UP001268683"/>
    </source>
</evidence>
<dbReference type="InterPro" id="IPR036388">
    <property type="entry name" value="WH-like_DNA-bd_sf"/>
</dbReference>
<evidence type="ECO:0000259" key="7">
    <source>
        <dbReference type="Pfam" id="PF01035"/>
    </source>
</evidence>
<dbReference type="GO" id="GO:0006281">
    <property type="term" value="P:DNA repair"/>
    <property type="evidence" value="ECO:0007669"/>
    <property type="project" value="UniProtKB-KW"/>
</dbReference>